<dbReference type="AlphaFoldDB" id="A0A5M3N5I0"/>
<dbReference type="SMART" id="SM00449">
    <property type="entry name" value="SPRY"/>
    <property type="match status" value="1"/>
</dbReference>
<dbReference type="KEGG" id="cput:CONPUDRAFT_44886"/>
<protein>
    <submittedName>
        <fullName evidence="8">SPRY-domain-containing protein</fullName>
    </submittedName>
</protein>
<dbReference type="GO" id="GO:0016020">
    <property type="term" value="C:membrane"/>
    <property type="evidence" value="ECO:0007669"/>
    <property type="project" value="UniProtKB-SubCell"/>
</dbReference>
<dbReference type="PROSITE" id="PS50188">
    <property type="entry name" value="B302_SPRY"/>
    <property type="match status" value="1"/>
</dbReference>
<name>A0A5M3N5I0_CONPW</name>
<dbReference type="SUPFAM" id="SSF49899">
    <property type="entry name" value="Concanavalin A-like lectins/glucanases"/>
    <property type="match status" value="1"/>
</dbReference>
<feature type="transmembrane region" description="Helical" evidence="6">
    <location>
        <begin position="12"/>
        <end position="40"/>
    </location>
</feature>
<reference evidence="9" key="1">
    <citation type="journal article" date="2012" name="Science">
        <title>The Paleozoic origin of enzymatic lignin decomposition reconstructed from 31 fungal genomes.</title>
        <authorList>
            <person name="Floudas D."/>
            <person name="Binder M."/>
            <person name="Riley R."/>
            <person name="Barry K."/>
            <person name="Blanchette R.A."/>
            <person name="Henrissat B."/>
            <person name="Martinez A.T."/>
            <person name="Otillar R."/>
            <person name="Spatafora J.W."/>
            <person name="Yadav J.S."/>
            <person name="Aerts A."/>
            <person name="Benoit I."/>
            <person name="Boyd A."/>
            <person name="Carlson A."/>
            <person name="Copeland A."/>
            <person name="Coutinho P.M."/>
            <person name="de Vries R.P."/>
            <person name="Ferreira P."/>
            <person name="Findley K."/>
            <person name="Foster B."/>
            <person name="Gaskell J."/>
            <person name="Glotzer D."/>
            <person name="Gorecki P."/>
            <person name="Heitman J."/>
            <person name="Hesse C."/>
            <person name="Hori C."/>
            <person name="Igarashi K."/>
            <person name="Jurgens J.A."/>
            <person name="Kallen N."/>
            <person name="Kersten P."/>
            <person name="Kohler A."/>
            <person name="Kuees U."/>
            <person name="Kumar T.K.A."/>
            <person name="Kuo A."/>
            <person name="LaButti K."/>
            <person name="Larrondo L.F."/>
            <person name="Lindquist E."/>
            <person name="Ling A."/>
            <person name="Lombard V."/>
            <person name="Lucas S."/>
            <person name="Lundell T."/>
            <person name="Martin R."/>
            <person name="McLaughlin D.J."/>
            <person name="Morgenstern I."/>
            <person name="Morin E."/>
            <person name="Murat C."/>
            <person name="Nagy L.G."/>
            <person name="Nolan M."/>
            <person name="Ohm R.A."/>
            <person name="Patyshakuliyeva A."/>
            <person name="Rokas A."/>
            <person name="Ruiz-Duenas F.J."/>
            <person name="Sabat G."/>
            <person name="Salamov A."/>
            <person name="Samejima M."/>
            <person name="Schmutz J."/>
            <person name="Slot J.C."/>
            <person name="St John F."/>
            <person name="Stenlid J."/>
            <person name="Sun H."/>
            <person name="Sun S."/>
            <person name="Syed K."/>
            <person name="Tsang A."/>
            <person name="Wiebenga A."/>
            <person name="Young D."/>
            <person name="Pisabarro A."/>
            <person name="Eastwood D.C."/>
            <person name="Martin F."/>
            <person name="Cullen D."/>
            <person name="Grigoriev I.V."/>
            <person name="Hibbett D.S."/>
        </authorList>
    </citation>
    <scope>NUCLEOTIDE SEQUENCE [LARGE SCALE GENOMIC DNA]</scope>
    <source>
        <strain evidence="9">RWD-64-598 SS2</strain>
    </source>
</reference>
<evidence type="ECO:0000256" key="5">
    <source>
        <dbReference type="SAM" id="MobiDB-lite"/>
    </source>
</evidence>
<organism evidence="8 9">
    <name type="scientific">Coniophora puteana (strain RWD-64-598)</name>
    <name type="common">Brown rot fungus</name>
    <dbReference type="NCBI Taxonomy" id="741705"/>
    <lineage>
        <taxon>Eukaryota</taxon>
        <taxon>Fungi</taxon>
        <taxon>Dikarya</taxon>
        <taxon>Basidiomycota</taxon>
        <taxon>Agaricomycotina</taxon>
        <taxon>Agaricomycetes</taxon>
        <taxon>Agaricomycetidae</taxon>
        <taxon>Boletales</taxon>
        <taxon>Coniophorineae</taxon>
        <taxon>Coniophoraceae</taxon>
        <taxon>Coniophora</taxon>
    </lineage>
</organism>
<accession>A0A5M3N5I0</accession>
<proteinExistence type="predicted"/>
<sequence>MSQDDPHQPPDALLFILPLLIVLSTFLFILLLFLVCVIFIRRRRGIVLRDSDGPVDMSREDLIDADGGFEGLESRWLESVPDLSRRAYLRAKDYQLQYPPNSQPTDITLSQFLSIQEKGVSAWSFEPDYETLNSLLVHARTEITFLPDPASASCVQSNLPLPKLNEVYYWEVKMFDLPESTNVAVGLATKPYPSFRLPGHSRHSVAYHSNGDKSFNYPFTAATFGPPLKEGDVLGIGYRPRSGTVFFTRNGRKLEDAFVGLTRHNLFPTIGADGPCSVHVNLGQAGFVFIEANVKKWGLAPSVGTLAPPPAYGSERGSILLDVGGGNRPHEGSYLQGSPGASSAPISRRSHRS</sequence>
<evidence type="ECO:0000313" key="9">
    <source>
        <dbReference type="Proteomes" id="UP000053558"/>
    </source>
</evidence>
<dbReference type="OMA" id="CVLFIRR"/>
<dbReference type="InterPro" id="IPR013320">
    <property type="entry name" value="ConA-like_dom_sf"/>
</dbReference>
<dbReference type="Pfam" id="PF00622">
    <property type="entry name" value="SPRY"/>
    <property type="match status" value="1"/>
</dbReference>
<dbReference type="InterPro" id="IPR050618">
    <property type="entry name" value="Ubq-SigPath_Reg"/>
</dbReference>
<evidence type="ECO:0000259" key="7">
    <source>
        <dbReference type="PROSITE" id="PS50188"/>
    </source>
</evidence>
<dbReference type="InterPro" id="IPR003877">
    <property type="entry name" value="SPRY_dom"/>
</dbReference>
<feature type="compositionally biased region" description="Polar residues" evidence="5">
    <location>
        <begin position="335"/>
        <end position="345"/>
    </location>
</feature>
<comment type="caution">
    <text evidence="8">The sequence shown here is derived from an EMBL/GenBank/DDBJ whole genome shotgun (WGS) entry which is preliminary data.</text>
</comment>
<keyword evidence="9" id="KW-1185">Reference proteome</keyword>
<evidence type="ECO:0000256" key="4">
    <source>
        <dbReference type="ARBA" id="ARBA00023136"/>
    </source>
</evidence>
<feature type="non-terminal residue" evidence="8">
    <location>
        <position position="353"/>
    </location>
</feature>
<keyword evidence="2 6" id="KW-0812">Transmembrane</keyword>
<dbReference type="OrthoDB" id="258495at2759"/>
<dbReference type="RefSeq" id="XP_007762475.1">
    <property type="nucleotide sequence ID" value="XM_007764285.1"/>
</dbReference>
<feature type="region of interest" description="Disordered" evidence="5">
    <location>
        <begin position="317"/>
        <end position="353"/>
    </location>
</feature>
<dbReference type="GeneID" id="19207026"/>
<evidence type="ECO:0000256" key="2">
    <source>
        <dbReference type="ARBA" id="ARBA00022692"/>
    </source>
</evidence>
<dbReference type="InterPro" id="IPR043136">
    <property type="entry name" value="B30.2/SPRY_sf"/>
</dbReference>
<evidence type="ECO:0000256" key="6">
    <source>
        <dbReference type="SAM" id="Phobius"/>
    </source>
</evidence>
<feature type="domain" description="B30.2/SPRY" evidence="7">
    <location>
        <begin position="102"/>
        <end position="287"/>
    </location>
</feature>
<comment type="subcellular location">
    <subcellularLocation>
        <location evidence="1">Membrane</location>
        <topology evidence="1">Single-pass membrane protein</topology>
    </subcellularLocation>
</comment>
<dbReference type="InterPro" id="IPR035780">
    <property type="entry name" value="SPRY_Ssh4-like"/>
</dbReference>
<dbReference type="PANTHER" id="PTHR12864">
    <property type="entry name" value="RAN BINDING PROTEIN 9-RELATED"/>
    <property type="match status" value="1"/>
</dbReference>
<gene>
    <name evidence="8" type="ORF">CONPUDRAFT_44886</name>
</gene>
<evidence type="ECO:0000313" key="8">
    <source>
        <dbReference type="EMBL" id="EIW86659.1"/>
    </source>
</evidence>
<dbReference type="InterPro" id="IPR001870">
    <property type="entry name" value="B30.2/SPRY"/>
</dbReference>
<keyword evidence="3 6" id="KW-1133">Transmembrane helix</keyword>
<keyword evidence="4 6" id="KW-0472">Membrane</keyword>
<dbReference type="CDD" id="cd12910">
    <property type="entry name" value="SPRY_SSH4_like"/>
    <property type="match status" value="1"/>
</dbReference>
<evidence type="ECO:0000256" key="1">
    <source>
        <dbReference type="ARBA" id="ARBA00004167"/>
    </source>
</evidence>
<dbReference type="EMBL" id="JH711573">
    <property type="protein sequence ID" value="EIW86659.1"/>
    <property type="molecule type" value="Genomic_DNA"/>
</dbReference>
<evidence type="ECO:0000256" key="3">
    <source>
        <dbReference type="ARBA" id="ARBA00022989"/>
    </source>
</evidence>
<dbReference type="Gene3D" id="2.60.120.920">
    <property type="match status" value="1"/>
</dbReference>
<dbReference type="Proteomes" id="UP000053558">
    <property type="component" value="Unassembled WGS sequence"/>
</dbReference>